<proteinExistence type="predicted"/>
<reference evidence="2 3" key="1">
    <citation type="submission" date="2019-06" db="EMBL/GenBank/DDBJ databases">
        <title>Genome sequence analysis of &gt;100 Bacillus licheniformis strains suggests intrinsic resistance to this species.</title>
        <authorList>
            <person name="Wels M."/>
            <person name="Siezen R.J."/>
            <person name="Johansen E."/>
            <person name="Stuer-Lauridsen B."/>
            <person name="Bjerre K."/>
            <person name="Nielsen B.K.K."/>
        </authorList>
    </citation>
    <scope>NUCLEOTIDE SEQUENCE [LARGE SCALE GENOMIC DNA]</scope>
    <source>
        <strain evidence="2 3">BAC-16736</strain>
    </source>
</reference>
<evidence type="ECO:0000313" key="2">
    <source>
        <dbReference type="EMBL" id="TWL28156.1"/>
    </source>
</evidence>
<dbReference type="EMBL" id="CP065647">
    <property type="protein sequence ID" value="QPR72849.1"/>
    <property type="molecule type" value="Genomic_DNA"/>
</dbReference>
<dbReference type="Pfam" id="PF13040">
    <property type="entry name" value="Fur_reg_FbpB"/>
    <property type="match status" value="1"/>
</dbReference>
<dbReference type="AlphaFoldDB" id="A0A1Y0YKK1"/>
<dbReference type="GeneID" id="76974559"/>
<dbReference type="Proteomes" id="UP000435910">
    <property type="component" value="Unassembled WGS sequence"/>
</dbReference>
<reference evidence="1 4" key="2">
    <citation type="submission" date="2020-12" db="EMBL/GenBank/DDBJ databases">
        <title>FDA dAtabase for Regulatory Grade micrObial Sequences (FDA-ARGOS): Supporting development and validation of Infectious Disease Dx tests.</title>
        <authorList>
            <person name="Nelson B."/>
            <person name="Plummer A."/>
            <person name="Tallon L."/>
            <person name="Sadzewicz L."/>
            <person name="Zhao X."/>
            <person name="Boylan J."/>
            <person name="Ott S."/>
            <person name="Bowen H."/>
            <person name="Vavikolanu K."/>
            <person name="Mehta A."/>
            <person name="Aluvathingal J."/>
            <person name="Nadendla S."/>
            <person name="Myers T."/>
            <person name="Yan Y."/>
            <person name="Sichtig H."/>
        </authorList>
    </citation>
    <scope>NUCLEOTIDE SEQUENCE [LARGE SCALE GENOMIC DNA]</scope>
    <source>
        <strain evidence="1 4">FDAARGOS_923</strain>
    </source>
</reference>
<dbReference type="Proteomes" id="UP000595038">
    <property type="component" value="Chromosome"/>
</dbReference>
<protein>
    <submittedName>
        <fullName evidence="1">Fur-regulated basic protein FbpB</fullName>
    </submittedName>
</protein>
<organism evidence="2 3">
    <name type="scientific">Bacillus licheniformis</name>
    <dbReference type="NCBI Taxonomy" id="1402"/>
    <lineage>
        <taxon>Bacteria</taxon>
        <taxon>Bacillati</taxon>
        <taxon>Bacillota</taxon>
        <taxon>Bacilli</taxon>
        <taxon>Bacillales</taxon>
        <taxon>Bacillaceae</taxon>
        <taxon>Bacillus</taxon>
    </lineage>
</organism>
<name>A0A1Y0YKK1_BACLI</name>
<dbReference type="NCBIfam" id="NF033227">
    <property type="entry name" value="Fur_reg_FbpB"/>
    <property type="match status" value="1"/>
</dbReference>
<evidence type="ECO:0000313" key="3">
    <source>
        <dbReference type="Proteomes" id="UP000435910"/>
    </source>
</evidence>
<sequence>MSKRKIKTFHQLVEEYKKEIAKNPKEMEVIYDKIDRRHENRLLAISKAKQT</sequence>
<evidence type="ECO:0000313" key="4">
    <source>
        <dbReference type="Proteomes" id="UP000595038"/>
    </source>
</evidence>
<dbReference type="EMBL" id="NILC01000022">
    <property type="protein sequence ID" value="TWL28156.1"/>
    <property type="molecule type" value="Genomic_DNA"/>
</dbReference>
<dbReference type="GeneID" id="92858500"/>
<dbReference type="RefSeq" id="WP_003179099.1">
    <property type="nucleotide sequence ID" value="NZ_BEXU01000038.1"/>
</dbReference>
<dbReference type="InterPro" id="IPR025004">
    <property type="entry name" value="SenN/SenS"/>
</dbReference>
<gene>
    <name evidence="1" type="primary">fbpB</name>
    <name evidence="2" type="ORF">CHCC16736_0251</name>
    <name evidence="1" type="ORF">I6G80_00540</name>
</gene>
<accession>A0A1Y0YKK1</accession>
<dbReference type="OMA" id="MNTNMSG"/>
<evidence type="ECO:0000313" key="1">
    <source>
        <dbReference type="EMBL" id="QPR72849.1"/>
    </source>
</evidence>